<protein>
    <submittedName>
        <fullName evidence="2">Uncharacterized protein</fullName>
    </submittedName>
</protein>
<evidence type="ECO:0000313" key="2">
    <source>
        <dbReference type="EMBL" id="GBL74820.1"/>
    </source>
</evidence>
<name>A0A4Y2A559_ARAVE</name>
<dbReference type="AlphaFoldDB" id="A0A4Y2A559"/>
<reference evidence="2 3" key="1">
    <citation type="journal article" date="2019" name="Sci. Rep.">
        <title>Orb-weaving spider Araneus ventricosus genome elucidates the spidroin gene catalogue.</title>
        <authorList>
            <person name="Kono N."/>
            <person name="Nakamura H."/>
            <person name="Ohtoshi R."/>
            <person name="Moran D.A.P."/>
            <person name="Shinohara A."/>
            <person name="Yoshida Y."/>
            <person name="Fujiwara M."/>
            <person name="Mori M."/>
            <person name="Tomita M."/>
            <person name="Arakawa K."/>
        </authorList>
    </citation>
    <scope>NUCLEOTIDE SEQUENCE [LARGE SCALE GENOMIC DNA]</scope>
</reference>
<feature type="region of interest" description="Disordered" evidence="1">
    <location>
        <begin position="42"/>
        <end position="66"/>
    </location>
</feature>
<evidence type="ECO:0000256" key="1">
    <source>
        <dbReference type="SAM" id="MobiDB-lite"/>
    </source>
</evidence>
<sequence>MVEWIVRYVNKFYDHKIGLITLTSLFEATQGLFWDEPCNFERQSEDEDNTELAPQSSAPAQRAKARSPMYNLTCNKSYTRRTFSGIRIQTWIPLTPKPRPCH</sequence>
<gene>
    <name evidence="2" type="ORF">AVEN_243669_1</name>
</gene>
<proteinExistence type="predicted"/>
<accession>A0A4Y2A559</accession>
<keyword evidence="3" id="KW-1185">Reference proteome</keyword>
<organism evidence="2 3">
    <name type="scientific">Araneus ventricosus</name>
    <name type="common">Orbweaver spider</name>
    <name type="synonym">Epeira ventricosa</name>
    <dbReference type="NCBI Taxonomy" id="182803"/>
    <lineage>
        <taxon>Eukaryota</taxon>
        <taxon>Metazoa</taxon>
        <taxon>Ecdysozoa</taxon>
        <taxon>Arthropoda</taxon>
        <taxon>Chelicerata</taxon>
        <taxon>Arachnida</taxon>
        <taxon>Araneae</taxon>
        <taxon>Araneomorphae</taxon>
        <taxon>Entelegynae</taxon>
        <taxon>Araneoidea</taxon>
        <taxon>Araneidae</taxon>
        <taxon>Araneus</taxon>
    </lineage>
</organism>
<dbReference type="Proteomes" id="UP000499080">
    <property type="component" value="Unassembled WGS sequence"/>
</dbReference>
<evidence type="ECO:0000313" key="3">
    <source>
        <dbReference type="Proteomes" id="UP000499080"/>
    </source>
</evidence>
<comment type="caution">
    <text evidence="2">The sequence shown here is derived from an EMBL/GenBank/DDBJ whole genome shotgun (WGS) entry which is preliminary data.</text>
</comment>
<dbReference type="EMBL" id="BGPR01000006">
    <property type="protein sequence ID" value="GBL74820.1"/>
    <property type="molecule type" value="Genomic_DNA"/>
</dbReference>